<feature type="domain" description="RecF/RecN/SMC N-terminal" evidence="5">
    <location>
        <begin position="19"/>
        <end position="1168"/>
    </location>
</feature>
<dbReference type="GO" id="GO:0030915">
    <property type="term" value="C:Smc5-Smc6 complex"/>
    <property type="evidence" value="ECO:0007669"/>
    <property type="project" value="TreeGrafter"/>
</dbReference>
<dbReference type="GO" id="GO:0005634">
    <property type="term" value="C:nucleus"/>
    <property type="evidence" value="ECO:0007669"/>
    <property type="project" value="TreeGrafter"/>
</dbReference>
<dbReference type="PANTHER" id="PTHR45916">
    <property type="entry name" value="STRUCTURAL MAINTENANCE OF CHROMOSOMES PROTEIN 5"/>
    <property type="match status" value="1"/>
</dbReference>
<dbReference type="Pfam" id="PF02463">
    <property type="entry name" value="SMC_N"/>
    <property type="match status" value="1"/>
</dbReference>
<feature type="coiled-coil region" evidence="4">
    <location>
        <begin position="268"/>
        <end position="309"/>
    </location>
</feature>
<dbReference type="InterPro" id="IPR027417">
    <property type="entry name" value="P-loop_NTPase"/>
</dbReference>
<evidence type="ECO:0000259" key="5">
    <source>
        <dbReference type="Pfam" id="PF02463"/>
    </source>
</evidence>
<evidence type="ECO:0000256" key="2">
    <source>
        <dbReference type="ARBA" id="ARBA00018687"/>
    </source>
</evidence>
<name>A0A4Z1SUT7_GIAMU</name>
<dbReference type="GO" id="GO:0003697">
    <property type="term" value="F:single-stranded DNA binding"/>
    <property type="evidence" value="ECO:0007669"/>
    <property type="project" value="TreeGrafter"/>
</dbReference>
<evidence type="ECO:0000313" key="6">
    <source>
        <dbReference type="EMBL" id="TNJ28715.1"/>
    </source>
</evidence>
<proteinExistence type="inferred from homology"/>
<comment type="similarity">
    <text evidence="1">Belongs to the SMC family. SMC5 subfamily.</text>
</comment>
<accession>A0A4Z1SUT7</accession>
<sequence>MDIASSTPLTFTPGQIVGIDCRCFRGIRQLRILAGPHINYFVAPNGMGKTSILYAIALCLGSGEGYVQHTKTLIHTDASEAFITLALCATPNLPISEAHCRFEESIDCTTTLTSLFIPGLTVIQVRLRGDRREYFFDGSSSTVEQVRQKVADMYSIRIDNPFQAMMQVNAQRLASMTSDRRFQAFVQFALADIGSGVELLREQINGCRKQASDFAEFRKNVFDPELTKFTRIDEQWKTAQNRERLRQVVRNCRELGRLIKILNNGKFHESLIQELNELSTKVRDCETEEAAAKEELESANTNRKDLETSITNMMAPLNRLQPIDSRVSMITSQNMNFAELLRRYREVECQYNQKEFAEEQVVNSRKSNREKIAKLKAEESQLRERGREITVQIERIRMNQALGTGSSRIREIQGEIQKLRDQFRKHEDFIYKLNSHHHGIQKWLEHVQKSATPDEAMITFAPIVQYFGIVPTPVIPKNTLRRVVYHLTRSILFSVVTGSFSLANRLTDSLEQFAEIGAVSDVIMLRLDGMALEEYEARSHEMWEWTFQPISLNMMNITTFRPSDIISIHRSITGRPSILRELIPVFKGVYYLKLRQEHFQLIDIERLFQNNKQVVQIVFTDTTIYKARSYGNQYAGYITLSNMSQDERDVIIETIDEYPPLPSEIKAKIDALEREKDEEEHRSREKTPDTQYRELNEEFDNIQKRMKDIQNGIREAKKNIEADETVLKGKEGLKESLETGRQKLNDIQKEITCSILGFIEEGRVGYQRLRKIGPHIEQYRCAKDTSMRHLRQYEAIHAEVTKLKRHHESKLVKCKDAWSTLKTQLQDFEDNYRLKVMPSANDTDPFDMSPLKERMEAIMNDQDFKGELDQYRRMHQMFEESLTENDIENFQAWVNAQNPSGPVSGVSSEKYAEYRGKLRDIICEILSKTINLARKLRDIAAQIILISRHAEVLITSASTRFRENMKRFGVTGDLRLTGVPGEKGIRAIEDAQMWIETALGDPLEFVQIDQLHHFLDLFRWTGDFDEACAGLRRALSQMCNSNTMTLSRYIDDMFQGSFIQALARAIPHTNAGSHFKDIINECENVNPGMQIDTEFAQGERLRDISLSGGERSVVSLCIVNSLRGENAFDTIPFRLVDEINQGLDDNFEQAAHEMLCSTSELQYFISSPKLPSYLRFDRDEILVHVLIRPPVPLGFVELYPKPADTTDQ</sequence>
<evidence type="ECO:0000313" key="7">
    <source>
        <dbReference type="Proteomes" id="UP000315496"/>
    </source>
</evidence>
<evidence type="ECO:0000256" key="4">
    <source>
        <dbReference type="SAM" id="Coils"/>
    </source>
</evidence>
<keyword evidence="7" id="KW-1185">Reference proteome</keyword>
<feature type="coiled-coil region" evidence="4">
    <location>
        <begin position="692"/>
        <end position="750"/>
    </location>
</feature>
<dbReference type="Gene3D" id="3.40.50.300">
    <property type="entry name" value="P-loop containing nucleotide triphosphate hydrolases"/>
    <property type="match status" value="2"/>
</dbReference>
<dbReference type="InterPro" id="IPR003395">
    <property type="entry name" value="RecF/RecN/SMC_N"/>
</dbReference>
<dbReference type="SUPFAM" id="SSF52540">
    <property type="entry name" value="P-loop containing nucleoside triphosphate hydrolases"/>
    <property type="match status" value="1"/>
</dbReference>
<dbReference type="GO" id="GO:0000724">
    <property type="term" value="P:double-strand break repair via homologous recombination"/>
    <property type="evidence" value="ECO:0007669"/>
    <property type="project" value="TreeGrafter"/>
</dbReference>
<protein>
    <recommendedName>
        <fullName evidence="2">Structural maintenance of chromosomes protein 5</fullName>
    </recommendedName>
</protein>
<organism evidence="6 7">
    <name type="scientific">Giardia muris</name>
    <dbReference type="NCBI Taxonomy" id="5742"/>
    <lineage>
        <taxon>Eukaryota</taxon>
        <taxon>Metamonada</taxon>
        <taxon>Diplomonadida</taxon>
        <taxon>Hexamitidae</taxon>
        <taxon>Giardiinae</taxon>
        <taxon>Giardia</taxon>
    </lineage>
</organism>
<comment type="caution">
    <text evidence="6">The sequence shown here is derived from an EMBL/GenBank/DDBJ whole genome shotgun (WGS) entry which is preliminary data.</text>
</comment>
<reference evidence="6 7" key="1">
    <citation type="submission" date="2019-05" db="EMBL/GenBank/DDBJ databases">
        <title>The compact genome of Giardia muris reveals important steps in the evolution of intestinal protozoan parasites.</title>
        <authorList>
            <person name="Xu F."/>
            <person name="Jimenez-Gonzalez A."/>
            <person name="Einarsson E."/>
            <person name="Astvaldsson A."/>
            <person name="Peirasmaki D."/>
            <person name="Eckmann L."/>
            <person name="Andersson J.O."/>
            <person name="Svard S.G."/>
            <person name="Jerlstrom-Hultqvist J."/>
        </authorList>
    </citation>
    <scope>NUCLEOTIDE SEQUENCE [LARGE SCALE GENOMIC DNA]</scope>
    <source>
        <strain evidence="6 7">Roberts-Thomson</strain>
    </source>
</reference>
<dbReference type="VEuPathDB" id="GiardiaDB:GMRT_13241"/>
<evidence type="ECO:0000256" key="3">
    <source>
        <dbReference type="ARBA" id="ARBA00023054"/>
    </source>
</evidence>
<keyword evidence="3 4" id="KW-0175">Coiled coil</keyword>
<dbReference type="OrthoDB" id="10254973at2759"/>
<dbReference type="PANTHER" id="PTHR45916:SF1">
    <property type="entry name" value="STRUCTURAL MAINTENANCE OF CHROMOSOMES PROTEIN 5"/>
    <property type="match status" value="1"/>
</dbReference>
<evidence type="ECO:0000256" key="1">
    <source>
        <dbReference type="ARBA" id="ARBA00010171"/>
    </source>
</evidence>
<dbReference type="AlphaFoldDB" id="A0A4Z1SUT7"/>
<dbReference type="EMBL" id="VDLU01000002">
    <property type="protein sequence ID" value="TNJ28715.1"/>
    <property type="molecule type" value="Genomic_DNA"/>
</dbReference>
<dbReference type="Proteomes" id="UP000315496">
    <property type="component" value="Chromosome 2"/>
</dbReference>
<gene>
    <name evidence="6" type="ORF">GMRT_13241</name>
</gene>